<reference evidence="1" key="2">
    <citation type="submission" date="2020-06" db="EMBL/GenBank/DDBJ databases">
        <title>Helianthus annuus Genome sequencing and assembly Release 2.</title>
        <authorList>
            <person name="Gouzy J."/>
            <person name="Langlade N."/>
            <person name="Munos S."/>
        </authorList>
    </citation>
    <scope>NUCLEOTIDE SEQUENCE</scope>
    <source>
        <tissue evidence="1">Leaves</tissue>
    </source>
</reference>
<gene>
    <name evidence="1" type="ORF">HanXRQr2_Chr13g0609291</name>
</gene>
<organism evidence="1 2">
    <name type="scientific">Helianthus annuus</name>
    <name type="common">Common sunflower</name>
    <dbReference type="NCBI Taxonomy" id="4232"/>
    <lineage>
        <taxon>Eukaryota</taxon>
        <taxon>Viridiplantae</taxon>
        <taxon>Streptophyta</taxon>
        <taxon>Embryophyta</taxon>
        <taxon>Tracheophyta</taxon>
        <taxon>Spermatophyta</taxon>
        <taxon>Magnoliopsida</taxon>
        <taxon>eudicotyledons</taxon>
        <taxon>Gunneridae</taxon>
        <taxon>Pentapetalae</taxon>
        <taxon>asterids</taxon>
        <taxon>campanulids</taxon>
        <taxon>Asterales</taxon>
        <taxon>Asteraceae</taxon>
        <taxon>Asteroideae</taxon>
        <taxon>Heliantheae alliance</taxon>
        <taxon>Heliantheae</taxon>
        <taxon>Helianthus</taxon>
    </lineage>
</organism>
<reference evidence="1" key="1">
    <citation type="journal article" date="2017" name="Nature">
        <title>The sunflower genome provides insights into oil metabolism, flowering and Asterid evolution.</title>
        <authorList>
            <person name="Badouin H."/>
            <person name="Gouzy J."/>
            <person name="Grassa C.J."/>
            <person name="Murat F."/>
            <person name="Staton S.E."/>
            <person name="Cottret L."/>
            <person name="Lelandais-Briere C."/>
            <person name="Owens G.L."/>
            <person name="Carrere S."/>
            <person name="Mayjonade B."/>
            <person name="Legrand L."/>
            <person name="Gill N."/>
            <person name="Kane N.C."/>
            <person name="Bowers J.E."/>
            <person name="Hubner S."/>
            <person name="Bellec A."/>
            <person name="Berard A."/>
            <person name="Berges H."/>
            <person name="Blanchet N."/>
            <person name="Boniface M.C."/>
            <person name="Brunel D."/>
            <person name="Catrice O."/>
            <person name="Chaidir N."/>
            <person name="Claudel C."/>
            <person name="Donnadieu C."/>
            <person name="Faraut T."/>
            <person name="Fievet G."/>
            <person name="Helmstetter N."/>
            <person name="King M."/>
            <person name="Knapp S.J."/>
            <person name="Lai Z."/>
            <person name="Le Paslier M.C."/>
            <person name="Lippi Y."/>
            <person name="Lorenzon L."/>
            <person name="Mandel J.R."/>
            <person name="Marage G."/>
            <person name="Marchand G."/>
            <person name="Marquand E."/>
            <person name="Bret-Mestries E."/>
            <person name="Morien E."/>
            <person name="Nambeesan S."/>
            <person name="Nguyen T."/>
            <person name="Pegot-Espagnet P."/>
            <person name="Pouilly N."/>
            <person name="Raftis F."/>
            <person name="Sallet E."/>
            <person name="Schiex T."/>
            <person name="Thomas J."/>
            <person name="Vandecasteele C."/>
            <person name="Vares D."/>
            <person name="Vear F."/>
            <person name="Vautrin S."/>
            <person name="Crespi M."/>
            <person name="Mangin B."/>
            <person name="Burke J.M."/>
            <person name="Salse J."/>
            <person name="Munos S."/>
            <person name="Vincourt P."/>
            <person name="Rieseberg L.H."/>
            <person name="Langlade N.B."/>
        </authorList>
    </citation>
    <scope>NUCLEOTIDE SEQUENCE</scope>
    <source>
        <tissue evidence="1">Leaves</tissue>
    </source>
</reference>
<evidence type="ECO:0000313" key="2">
    <source>
        <dbReference type="Proteomes" id="UP000215914"/>
    </source>
</evidence>
<dbReference type="Gramene" id="mRNA:HanXRQr2_Chr13g0609291">
    <property type="protein sequence ID" value="CDS:HanXRQr2_Chr13g0609291.1"/>
    <property type="gene ID" value="HanXRQr2_Chr13g0609291"/>
</dbReference>
<dbReference type="EMBL" id="MNCJ02000328">
    <property type="protein sequence ID" value="KAF5775189.1"/>
    <property type="molecule type" value="Genomic_DNA"/>
</dbReference>
<comment type="caution">
    <text evidence="1">The sequence shown here is derived from an EMBL/GenBank/DDBJ whole genome shotgun (WGS) entry which is preliminary data.</text>
</comment>
<protein>
    <submittedName>
        <fullName evidence="1">Uncharacterized protein</fullName>
    </submittedName>
</protein>
<dbReference type="Proteomes" id="UP000215914">
    <property type="component" value="Unassembled WGS sequence"/>
</dbReference>
<accession>A0A9K3ENI8</accession>
<name>A0A9K3ENI8_HELAN</name>
<keyword evidence="2" id="KW-1185">Reference proteome</keyword>
<proteinExistence type="predicted"/>
<dbReference type="AlphaFoldDB" id="A0A9K3ENI8"/>
<sequence>MCCCCSAANNFFILEPLQNLERSLAHFNLSKLLMGPISILLDHIFLMPC</sequence>
<evidence type="ECO:0000313" key="1">
    <source>
        <dbReference type="EMBL" id="KAF5775189.1"/>
    </source>
</evidence>